<evidence type="ECO:0000259" key="1">
    <source>
        <dbReference type="Pfam" id="PF16111"/>
    </source>
</evidence>
<protein>
    <recommendedName>
        <fullName evidence="1">DUF4829 domain-containing protein</fullName>
    </recommendedName>
</protein>
<reference evidence="3" key="1">
    <citation type="submission" date="2016-11" db="EMBL/GenBank/DDBJ databases">
        <authorList>
            <person name="Varghese N."/>
            <person name="Submissions S."/>
        </authorList>
    </citation>
    <scope>NUCLEOTIDE SEQUENCE [LARGE SCALE GENOMIC DNA]</scope>
    <source>
        <strain evidence="3">DSM 15449</strain>
    </source>
</reference>
<dbReference type="EMBL" id="FQXJ01000022">
    <property type="protein sequence ID" value="SHI66349.1"/>
    <property type="molecule type" value="Genomic_DNA"/>
</dbReference>
<name>A0A1M6CZF2_9FIRM</name>
<organism evidence="2 3">
    <name type="scientific">Desulfosporosinus lacus DSM 15449</name>
    <dbReference type="NCBI Taxonomy" id="1121420"/>
    <lineage>
        <taxon>Bacteria</taxon>
        <taxon>Bacillati</taxon>
        <taxon>Bacillota</taxon>
        <taxon>Clostridia</taxon>
        <taxon>Eubacteriales</taxon>
        <taxon>Desulfitobacteriaceae</taxon>
        <taxon>Desulfosporosinus</taxon>
    </lineage>
</organism>
<accession>A0A1M6CZF2</accession>
<gene>
    <name evidence="2" type="ORF">SAMN02746098_04436</name>
</gene>
<proteinExistence type="predicted"/>
<evidence type="ECO:0000313" key="2">
    <source>
        <dbReference type="EMBL" id="SHI66349.1"/>
    </source>
</evidence>
<dbReference type="STRING" id="1121420.SAMN02746098_04436"/>
<keyword evidence="3" id="KW-1185">Reference proteome</keyword>
<sequence length="72" mass="8029">MGNPKGAVEYAATIDFKFKKDITSNSGKQTRFIILKKESDKSSWRIDSEGTEPLEFNLWLGTNQAASFLEAA</sequence>
<dbReference type="Proteomes" id="UP000183954">
    <property type="component" value="Unassembled WGS sequence"/>
</dbReference>
<evidence type="ECO:0000313" key="3">
    <source>
        <dbReference type="Proteomes" id="UP000183954"/>
    </source>
</evidence>
<dbReference type="AlphaFoldDB" id="A0A1M6CZF2"/>
<dbReference type="OrthoDB" id="9804799at2"/>
<feature type="domain" description="DUF4829" evidence="1">
    <location>
        <begin position="9"/>
        <end position="50"/>
    </location>
</feature>
<dbReference type="InterPro" id="IPR032256">
    <property type="entry name" value="DUF4829"/>
</dbReference>
<dbReference type="Pfam" id="PF16111">
    <property type="entry name" value="DUF4829"/>
    <property type="match status" value="1"/>
</dbReference>